<dbReference type="EMBL" id="CP061839">
    <property type="protein sequence ID" value="QOW60343.1"/>
    <property type="molecule type" value="Genomic_DNA"/>
</dbReference>
<sequence>MSKFFTASRIMYISGIFALCTAIVMNITAQVPFVGFLPVVKWIDLVINIICVIFCIILFIHPGNKILTYIMFFTEAGVTVHMGFIGIGTLLFASGCTICFVNGDFKTHYKQKLTFLLTYWAVISIGLYFSFNIKMFIFEISLTLFYFGLLFCLYKKLESNLAYLLPPTEIVSTEIPLPPKGSILKLSNYGLSDRQKDFIFGSFAEGKTYEELAAEHHVSISVVKKDMAAACKNLGVANREALRILLLQYTYK</sequence>
<dbReference type="Gene3D" id="1.10.10.10">
    <property type="entry name" value="Winged helix-like DNA-binding domain superfamily/Winged helix DNA-binding domain"/>
    <property type="match status" value="1"/>
</dbReference>
<keyword evidence="1" id="KW-0472">Membrane</keyword>
<reference evidence="2 3" key="1">
    <citation type="submission" date="2020-09" db="EMBL/GenBank/DDBJ databases">
        <title>Characterization of Treponema spp. from bovine digital dermatitis in Korea.</title>
        <authorList>
            <person name="Espiritu H.M."/>
            <person name="Cho Y.I."/>
            <person name="Mamuad L."/>
        </authorList>
    </citation>
    <scope>NUCLEOTIDE SEQUENCE [LARGE SCALE GENOMIC DNA]</scope>
    <source>
        <strain evidence="2 3">KS1</strain>
    </source>
</reference>
<organism evidence="2 3">
    <name type="scientific">Treponema pedis</name>
    <dbReference type="NCBI Taxonomy" id="409322"/>
    <lineage>
        <taxon>Bacteria</taxon>
        <taxon>Pseudomonadati</taxon>
        <taxon>Spirochaetota</taxon>
        <taxon>Spirochaetia</taxon>
        <taxon>Spirochaetales</taxon>
        <taxon>Treponemataceae</taxon>
        <taxon>Treponema</taxon>
    </lineage>
</organism>
<dbReference type="GO" id="GO:0003677">
    <property type="term" value="F:DNA binding"/>
    <property type="evidence" value="ECO:0007669"/>
    <property type="project" value="InterPro"/>
</dbReference>
<gene>
    <name evidence="2" type="ORF">IFE08_11040</name>
</gene>
<evidence type="ECO:0000256" key="1">
    <source>
        <dbReference type="SAM" id="Phobius"/>
    </source>
</evidence>
<feature type="transmembrane region" description="Helical" evidence="1">
    <location>
        <begin position="113"/>
        <end position="130"/>
    </location>
</feature>
<name>A0A7S6WND8_9SPIR</name>
<proteinExistence type="predicted"/>
<accession>A0A7S6WND8</accession>
<keyword evidence="1" id="KW-0812">Transmembrane</keyword>
<dbReference type="Proteomes" id="UP000593915">
    <property type="component" value="Chromosome"/>
</dbReference>
<keyword evidence="1" id="KW-1133">Transmembrane helix</keyword>
<dbReference type="InterPro" id="IPR036388">
    <property type="entry name" value="WH-like_DNA-bd_sf"/>
</dbReference>
<evidence type="ECO:0000313" key="2">
    <source>
        <dbReference type="EMBL" id="QOW60343.1"/>
    </source>
</evidence>
<evidence type="ECO:0000313" key="3">
    <source>
        <dbReference type="Proteomes" id="UP000593915"/>
    </source>
</evidence>
<feature type="transmembrane region" description="Helical" evidence="1">
    <location>
        <begin position="42"/>
        <end position="60"/>
    </location>
</feature>
<protein>
    <submittedName>
        <fullName evidence="2">Uncharacterized protein</fullName>
    </submittedName>
</protein>
<dbReference type="SUPFAM" id="SSF46894">
    <property type="entry name" value="C-terminal effector domain of the bipartite response regulators"/>
    <property type="match status" value="1"/>
</dbReference>
<feature type="transmembrane region" description="Helical" evidence="1">
    <location>
        <begin position="12"/>
        <end position="35"/>
    </location>
</feature>
<dbReference type="AlphaFoldDB" id="A0A7S6WND8"/>
<feature type="transmembrane region" description="Helical" evidence="1">
    <location>
        <begin position="80"/>
        <end position="101"/>
    </location>
</feature>
<dbReference type="InterPro" id="IPR016032">
    <property type="entry name" value="Sig_transdc_resp-reg_C-effctor"/>
</dbReference>
<dbReference type="GO" id="GO:0006355">
    <property type="term" value="P:regulation of DNA-templated transcription"/>
    <property type="evidence" value="ECO:0007669"/>
    <property type="project" value="InterPro"/>
</dbReference>
<feature type="transmembrane region" description="Helical" evidence="1">
    <location>
        <begin position="136"/>
        <end position="154"/>
    </location>
</feature>